<organism evidence="1">
    <name type="scientific">Arcella intermedia</name>
    <dbReference type="NCBI Taxonomy" id="1963864"/>
    <lineage>
        <taxon>Eukaryota</taxon>
        <taxon>Amoebozoa</taxon>
        <taxon>Tubulinea</taxon>
        <taxon>Elardia</taxon>
        <taxon>Arcellinida</taxon>
        <taxon>Sphaerothecina</taxon>
        <taxon>Arcellidae</taxon>
        <taxon>Arcella</taxon>
    </lineage>
</organism>
<accession>A0A6B2LBV8</accession>
<proteinExistence type="predicted"/>
<protein>
    <submittedName>
        <fullName evidence="1">Uncharacterized protein</fullName>
    </submittedName>
</protein>
<reference evidence="1" key="1">
    <citation type="journal article" date="2020" name="J. Eukaryot. Microbiol.">
        <title>De novo Sequencing, Assembly and Annotation of the Transcriptome for the Free-Living Testate Amoeba Arcella intermedia.</title>
        <authorList>
            <person name="Ribeiro G.M."/>
            <person name="Porfirio-Sousa A.L."/>
            <person name="Maurer-Alcala X.X."/>
            <person name="Katz L.A."/>
            <person name="Lahr D.J.G."/>
        </authorList>
    </citation>
    <scope>NUCLEOTIDE SEQUENCE</scope>
</reference>
<name>A0A6B2LBV8_9EUKA</name>
<dbReference type="EMBL" id="GIBP01005574">
    <property type="protein sequence ID" value="NDV34543.1"/>
    <property type="molecule type" value="Transcribed_RNA"/>
</dbReference>
<sequence length="218" mass="24229">MPIPNNPNPMLRHINTSRIIKNPRLIKLEPTSHINSRSQRHLSKSSCNIILSSRDIDHSLHLHHHLLSISKTRRAILPSVGIGSVSLQSKVRCIGNGLIHPSPVASVIAVDRGRGAVDNLLHGEDLQRVPRNGPSPFNGRSGCKIRRRPALILVRDRRHRSLLPPIHSLRDTLRPLARGGWLRGSFVEISVDLVFEFLEGEICKLVDGKSGLRVELGV</sequence>
<evidence type="ECO:0000313" key="1">
    <source>
        <dbReference type="EMBL" id="NDV34543.1"/>
    </source>
</evidence>
<dbReference type="AlphaFoldDB" id="A0A6B2LBV8"/>